<organism evidence="4">
    <name type="scientific">Oscillatoriales cyanobacterium SpSt-418</name>
    <dbReference type="NCBI Taxonomy" id="2282169"/>
    <lineage>
        <taxon>Bacteria</taxon>
        <taxon>Bacillati</taxon>
        <taxon>Cyanobacteriota</taxon>
        <taxon>Cyanophyceae</taxon>
        <taxon>Oscillatoriophycideae</taxon>
        <taxon>Oscillatoriales</taxon>
    </lineage>
</organism>
<keyword evidence="2" id="KW-0812">Transmembrane</keyword>
<gene>
    <name evidence="4" type="ORF">ENR64_03375</name>
</gene>
<dbReference type="PANTHER" id="PTHR30469:SF15">
    <property type="entry name" value="HLYD FAMILY OF SECRETION PROTEINS"/>
    <property type="match status" value="1"/>
</dbReference>
<keyword evidence="2" id="KW-1133">Transmembrane helix</keyword>
<evidence type="ECO:0000313" key="4">
    <source>
        <dbReference type="EMBL" id="HFM96803.1"/>
    </source>
</evidence>
<evidence type="ECO:0000256" key="2">
    <source>
        <dbReference type="SAM" id="Phobius"/>
    </source>
</evidence>
<reference evidence="4" key="1">
    <citation type="journal article" date="2020" name="mSystems">
        <title>Genome- and Community-Level Interaction Insights into Carbon Utilization and Element Cycling Functions of Hydrothermarchaeota in Hydrothermal Sediment.</title>
        <authorList>
            <person name="Zhou Z."/>
            <person name="Liu Y."/>
            <person name="Xu W."/>
            <person name="Pan J."/>
            <person name="Luo Z.H."/>
            <person name="Li M."/>
        </authorList>
    </citation>
    <scope>NUCLEOTIDE SEQUENCE [LARGE SCALE GENOMIC DNA]</scope>
    <source>
        <strain evidence="4">SpSt-418</strain>
    </source>
</reference>
<keyword evidence="2" id="KW-0472">Membrane</keyword>
<evidence type="ECO:0000259" key="3">
    <source>
        <dbReference type="Pfam" id="PF25967"/>
    </source>
</evidence>
<proteinExistence type="predicted"/>
<feature type="transmembrane region" description="Helical" evidence="2">
    <location>
        <begin position="12"/>
        <end position="36"/>
    </location>
</feature>
<dbReference type="PANTHER" id="PTHR30469">
    <property type="entry name" value="MULTIDRUG RESISTANCE PROTEIN MDTA"/>
    <property type="match status" value="1"/>
</dbReference>
<dbReference type="EMBL" id="DSRU01000044">
    <property type="protein sequence ID" value="HFM96803.1"/>
    <property type="molecule type" value="Genomic_DNA"/>
</dbReference>
<feature type="domain" description="Multidrug resistance protein MdtA-like C-terminal permuted SH3" evidence="3">
    <location>
        <begin position="335"/>
        <end position="391"/>
    </location>
</feature>
<dbReference type="Gene3D" id="2.40.50.100">
    <property type="match status" value="1"/>
</dbReference>
<dbReference type="GO" id="GO:1990281">
    <property type="term" value="C:efflux pump complex"/>
    <property type="evidence" value="ECO:0007669"/>
    <property type="project" value="TreeGrafter"/>
</dbReference>
<keyword evidence="1" id="KW-0175">Coiled coil</keyword>
<dbReference type="SUPFAM" id="SSF111369">
    <property type="entry name" value="HlyD-like secretion proteins"/>
    <property type="match status" value="1"/>
</dbReference>
<accession>A0A7C3KC75</accession>
<name>A0A7C3KC75_9CYAN</name>
<comment type="caution">
    <text evidence="4">The sequence shown here is derived from an EMBL/GenBank/DDBJ whole genome shotgun (WGS) entry which is preliminary data.</text>
</comment>
<protein>
    <submittedName>
        <fullName evidence="4">HlyD family efflux transporter periplasmic adaptor subunit</fullName>
    </submittedName>
</protein>
<dbReference type="Pfam" id="PF25967">
    <property type="entry name" value="RND-MFP_C"/>
    <property type="match status" value="1"/>
</dbReference>
<dbReference type="GO" id="GO:0015562">
    <property type="term" value="F:efflux transmembrane transporter activity"/>
    <property type="evidence" value="ECO:0007669"/>
    <property type="project" value="TreeGrafter"/>
</dbReference>
<sequence>MQKTASKGWQAATPWLVWSGGLAAFSLIGALIYLFLLNRPTAAVPVTLVQPEQGDIENTINQSGTVELRGQVTLKSPTEGAVERVLVSPGDRTRQGQTLLTLRYPERQTALANQELQIQRQIVTLERERVRIQEAKESLGVEIQKREDMLSLVREGAIEKQRFLDQESRIRDARATLRDAEAAVNAGVIELERLKLEKQRIQQQIQNSIVNSPIDGVVLDVKVRDGDGVELRTDLLTLGDPRQEFIEMQLSTLDAARIKVNQLARVSIIGPNAKIYNGRVQALYPQALQPEASDSNNRQSKQAYVPAVVKLNRPSGTLIPGAQVNVEIVLEQRRNVLVLNSEAVQRAEGQPFVWVRDRDNKAQKQEVDLGIEGLLTVEITSGLDLTQEVIIPPVEPPLKPGLPITVKNK</sequence>
<dbReference type="Gene3D" id="2.40.30.170">
    <property type="match status" value="1"/>
</dbReference>
<dbReference type="AlphaFoldDB" id="A0A7C3KC75"/>
<evidence type="ECO:0000256" key="1">
    <source>
        <dbReference type="SAM" id="Coils"/>
    </source>
</evidence>
<dbReference type="InterPro" id="IPR058627">
    <property type="entry name" value="MdtA-like_C"/>
</dbReference>
<feature type="coiled-coil region" evidence="1">
    <location>
        <begin position="177"/>
        <end position="211"/>
    </location>
</feature>
<dbReference type="Gene3D" id="2.40.420.20">
    <property type="match status" value="1"/>
</dbReference>
<dbReference type="PRINTS" id="PR01490">
    <property type="entry name" value="RTXTOXIND"/>
</dbReference>